<gene>
    <name evidence="1" type="ORF">DSO57_1034440</name>
</gene>
<dbReference type="Proteomes" id="UP001165960">
    <property type="component" value="Unassembled WGS sequence"/>
</dbReference>
<protein>
    <submittedName>
        <fullName evidence="1">Uncharacterized protein</fullName>
    </submittedName>
</protein>
<proteinExistence type="predicted"/>
<dbReference type="EMBL" id="QTSX02002416">
    <property type="protein sequence ID" value="KAJ9075597.1"/>
    <property type="molecule type" value="Genomic_DNA"/>
</dbReference>
<accession>A0ACC2TM89</accession>
<comment type="caution">
    <text evidence="1">The sequence shown here is derived from an EMBL/GenBank/DDBJ whole genome shotgun (WGS) entry which is preliminary data.</text>
</comment>
<evidence type="ECO:0000313" key="1">
    <source>
        <dbReference type="EMBL" id="KAJ9075597.1"/>
    </source>
</evidence>
<name>A0ACC2TM89_9FUNG</name>
<reference evidence="1" key="1">
    <citation type="submission" date="2022-04" db="EMBL/GenBank/DDBJ databases">
        <title>Genome of the entomopathogenic fungus Entomophthora muscae.</title>
        <authorList>
            <person name="Elya C."/>
            <person name="Lovett B.R."/>
            <person name="Lee E."/>
            <person name="Macias A.M."/>
            <person name="Hajek A.E."/>
            <person name="De Bivort B.L."/>
            <person name="Kasson M.T."/>
            <person name="De Fine Licht H.H."/>
            <person name="Stajich J.E."/>
        </authorList>
    </citation>
    <scope>NUCLEOTIDE SEQUENCE</scope>
    <source>
        <strain evidence="1">Berkeley</strain>
    </source>
</reference>
<evidence type="ECO:0000313" key="2">
    <source>
        <dbReference type="Proteomes" id="UP001165960"/>
    </source>
</evidence>
<sequence length="254" mass="29155">MSQRITKVYQDYRRLERIWFETLPLSQLNLLTDRGRVPIGELHLYGEVGFLLLGLKPCVLVEHIPRELGTLDSYIQCVCKPWLSCWFSATSSSQVRLISDSSSSESLDKELNHELQTSNLKSVSLGTIHVCGQVISRELQSPEISLQGCWVFYNTAHQLFPKIDSILLNQRCLEITEDTLALLLDYPGSLPRSQTEISTMLRVGYVETSSEYWLTTYAGQSRQLSAIQDHFHTYRQQFLSHYDSDLQLFIEDLS</sequence>
<keyword evidence="2" id="KW-1185">Reference proteome</keyword>
<organism evidence="1 2">
    <name type="scientific">Entomophthora muscae</name>
    <dbReference type="NCBI Taxonomy" id="34485"/>
    <lineage>
        <taxon>Eukaryota</taxon>
        <taxon>Fungi</taxon>
        <taxon>Fungi incertae sedis</taxon>
        <taxon>Zoopagomycota</taxon>
        <taxon>Entomophthoromycotina</taxon>
        <taxon>Entomophthoromycetes</taxon>
        <taxon>Entomophthorales</taxon>
        <taxon>Entomophthoraceae</taxon>
        <taxon>Entomophthora</taxon>
    </lineage>
</organism>